<proteinExistence type="predicted"/>
<gene>
    <name evidence="1" type="ORF">HPB50_017465</name>
</gene>
<protein>
    <submittedName>
        <fullName evidence="1">Uncharacterized protein</fullName>
    </submittedName>
</protein>
<dbReference type="Proteomes" id="UP000821845">
    <property type="component" value="Chromosome 9"/>
</dbReference>
<organism evidence="1 2">
    <name type="scientific">Hyalomma asiaticum</name>
    <name type="common">Tick</name>
    <dbReference type="NCBI Taxonomy" id="266040"/>
    <lineage>
        <taxon>Eukaryota</taxon>
        <taxon>Metazoa</taxon>
        <taxon>Ecdysozoa</taxon>
        <taxon>Arthropoda</taxon>
        <taxon>Chelicerata</taxon>
        <taxon>Arachnida</taxon>
        <taxon>Acari</taxon>
        <taxon>Parasitiformes</taxon>
        <taxon>Ixodida</taxon>
        <taxon>Ixodoidea</taxon>
        <taxon>Ixodidae</taxon>
        <taxon>Hyalomminae</taxon>
        <taxon>Hyalomma</taxon>
    </lineage>
</organism>
<comment type="caution">
    <text evidence="1">The sequence shown here is derived from an EMBL/GenBank/DDBJ whole genome shotgun (WGS) entry which is preliminary data.</text>
</comment>
<accession>A0ACB7RLU6</accession>
<dbReference type="EMBL" id="CM023489">
    <property type="protein sequence ID" value="KAH6922656.1"/>
    <property type="molecule type" value="Genomic_DNA"/>
</dbReference>
<sequence length="651" mass="71274">MGSSGRGIARLATPLVVPVVEWVWRVRQRPQVAACCRTAAGLPVQLRAPTVELRRSSGSDTSHSPAAPAVTTGHRGAAMVQACNAGPGHQADWDINDSHVPKVSHFDDYQEWADGHCRYVYRPDCEEARRHASGWAMRNTNNHNVHILKKSCLGVLVCSLRCSSEGGHRVHLRPAICDKARKKQQGKPCPNRRCPGRLEVQPCRGHCGYPVTHFWRHTEQAVFFQAKGLHDHPPPEPKATAEARRALRAKRAGLHEPAKVSHMPRSAARYYRRDARSPPQRVFCCRLESCGSGSSQFVERSARWPDRAPFVSATEMARRGSALNRLQLRQWYGQRGAFASCNRRPMRSRERFDLWGARRAMFAQPDELAVSPFSSPTGDAPVRLCLSTLGYTAQLTLPTRDNGGVRAHDCVQRSAREWRGPLDGLLKVPRPDTAVQPFFHRQAAPIVTSPVAPGAGSGGPAASAWQCSCPPFECLCGVSTATAATTVASTPDYRQAPDPCSMATMMSSAIEMHADTVFQVIDKILSVDGRPPENRHCRQPPDAPQPPPVITEAAEEDYVLTSLDDPDISQRFFAAIDNILQDYGGGGGGGGPEHVAGTQHPSMATTVSHGGAVRIRDPSSSSDCLQHHHHHHPRPPFWPPHTAGYPSSQLQ</sequence>
<name>A0ACB7RLU6_HYAAI</name>
<keyword evidence="2" id="KW-1185">Reference proteome</keyword>
<evidence type="ECO:0000313" key="2">
    <source>
        <dbReference type="Proteomes" id="UP000821845"/>
    </source>
</evidence>
<evidence type="ECO:0000313" key="1">
    <source>
        <dbReference type="EMBL" id="KAH6922656.1"/>
    </source>
</evidence>
<reference evidence="1" key="1">
    <citation type="submission" date="2020-05" db="EMBL/GenBank/DDBJ databases">
        <title>Large-scale comparative analyses of tick genomes elucidate their genetic diversity and vector capacities.</title>
        <authorList>
            <person name="Jia N."/>
            <person name="Wang J."/>
            <person name="Shi W."/>
            <person name="Du L."/>
            <person name="Sun Y."/>
            <person name="Zhan W."/>
            <person name="Jiang J."/>
            <person name="Wang Q."/>
            <person name="Zhang B."/>
            <person name="Ji P."/>
            <person name="Sakyi L.B."/>
            <person name="Cui X."/>
            <person name="Yuan T."/>
            <person name="Jiang B."/>
            <person name="Yang W."/>
            <person name="Lam T.T.-Y."/>
            <person name="Chang Q."/>
            <person name="Ding S."/>
            <person name="Wang X."/>
            <person name="Zhu J."/>
            <person name="Ruan X."/>
            <person name="Zhao L."/>
            <person name="Wei J."/>
            <person name="Que T."/>
            <person name="Du C."/>
            <person name="Cheng J."/>
            <person name="Dai P."/>
            <person name="Han X."/>
            <person name="Huang E."/>
            <person name="Gao Y."/>
            <person name="Liu J."/>
            <person name="Shao H."/>
            <person name="Ye R."/>
            <person name="Li L."/>
            <person name="Wei W."/>
            <person name="Wang X."/>
            <person name="Wang C."/>
            <person name="Yang T."/>
            <person name="Huo Q."/>
            <person name="Li W."/>
            <person name="Guo W."/>
            <person name="Chen H."/>
            <person name="Zhou L."/>
            <person name="Ni X."/>
            <person name="Tian J."/>
            <person name="Zhou Y."/>
            <person name="Sheng Y."/>
            <person name="Liu T."/>
            <person name="Pan Y."/>
            <person name="Xia L."/>
            <person name="Li J."/>
            <person name="Zhao F."/>
            <person name="Cao W."/>
        </authorList>
    </citation>
    <scope>NUCLEOTIDE SEQUENCE</scope>
    <source>
        <strain evidence="1">Hyas-2018</strain>
    </source>
</reference>